<dbReference type="AlphaFoldDB" id="A0A915IER5"/>
<feature type="domain" description="Potassium channel" evidence="11">
    <location>
        <begin position="230"/>
        <end position="300"/>
    </location>
</feature>
<protein>
    <submittedName>
        <fullName evidence="13">Potassium channel domain-containing protein</fullName>
    </submittedName>
</protein>
<evidence type="ECO:0000313" key="12">
    <source>
        <dbReference type="Proteomes" id="UP000887565"/>
    </source>
</evidence>
<evidence type="ECO:0000256" key="7">
    <source>
        <dbReference type="ARBA" id="ARBA00023303"/>
    </source>
</evidence>
<dbReference type="WBParaSite" id="nRc.2.0.1.t12293-RA">
    <property type="protein sequence ID" value="nRc.2.0.1.t12293-RA"/>
    <property type="gene ID" value="nRc.2.0.1.g12293"/>
</dbReference>
<dbReference type="InterPro" id="IPR013099">
    <property type="entry name" value="K_chnl_dom"/>
</dbReference>
<evidence type="ECO:0000256" key="6">
    <source>
        <dbReference type="ARBA" id="ARBA00023136"/>
    </source>
</evidence>
<evidence type="ECO:0000313" key="13">
    <source>
        <dbReference type="WBParaSite" id="nRc.2.0.1.t12293-RA"/>
    </source>
</evidence>
<keyword evidence="5 8" id="KW-0406">Ion transport</keyword>
<comment type="similarity">
    <text evidence="8">Belongs to the two pore domain potassium channel (TC 1.A.1.8) family.</text>
</comment>
<dbReference type="PANTHER" id="PTHR11003:SF335">
    <property type="entry name" value="POTASSIUM CHANNEL DOMAIN-CONTAINING PROTEIN"/>
    <property type="match status" value="1"/>
</dbReference>
<feature type="transmembrane region" description="Helical" evidence="10">
    <location>
        <begin position="226"/>
        <end position="245"/>
    </location>
</feature>
<dbReference type="GO" id="GO:0022841">
    <property type="term" value="F:potassium ion leak channel activity"/>
    <property type="evidence" value="ECO:0007669"/>
    <property type="project" value="TreeGrafter"/>
</dbReference>
<evidence type="ECO:0000259" key="11">
    <source>
        <dbReference type="Pfam" id="PF07885"/>
    </source>
</evidence>
<proteinExistence type="inferred from homology"/>
<feature type="domain" description="Potassium channel" evidence="11">
    <location>
        <begin position="53"/>
        <end position="93"/>
    </location>
</feature>
<dbReference type="GO" id="GO:0005886">
    <property type="term" value="C:plasma membrane"/>
    <property type="evidence" value="ECO:0007669"/>
    <property type="project" value="TreeGrafter"/>
</dbReference>
<comment type="subcellular location">
    <subcellularLocation>
        <location evidence="1">Membrane</location>
        <topology evidence="1">Multi-pass membrane protein</topology>
    </subcellularLocation>
</comment>
<dbReference type="InterPro" id="IPR003280">
    <property type="entry name" value="2pore_dom_K_chnl"/>
</dbReference>
<keyword evidence="7 8" id="KW-0407">Ion channel</keyword>
<keyword evidence="4 10" id="KW-1133">Transmembrane helix</keyword>
<evidence type="ECO:0000256" key="8">
    <source>
        <dbReference type="RuleBase" id="RU003857"/>
    </source>
</evidence>
<dbReference type="PANTHER" id="PTHR11003">
    <property type="entry name" value="POTASSIUM CHANNEL, SUBFAMILY K"/>
    <property type="match status" value="1"/>
</dbReference>
<evidence type="ECO:0000256" key="2">
    <source>
        <dbReference type="ARBA" id="ARBA00022448"/>
    </source>
</evidence>
<evidence type="ECO:0000256" key="4">
    <source>
        <dbReference type="ARBA" id="ARBA00022989"/>
    </source>
</evidence>
<name>A0A915IER5_ROMCU</name>
<feature type="transmembrane region" description="Helical" evidence="10">
    <location>
        <begin position="252"/>
        <end position="270"/>
    </location>
</feature>
<feature type="compositionally biased region" description="Acidic residues" evidence="9">
    <location>
        <begin position="199"/>
        <end position="211"/>
    </location>
</feature>
<evidence type="ECO:0000256" key="10">
    <source>
        <dbReference type="SAM" id="Phobius"/>
    </source>
</evidence>
<dbReference type="Gene3D" id="1.10.287.70">
    <property type="match status" value="1"/>
</dbReference>
<dbReference type="Pfam" id="PF07885">
    <property type="entry name" value="Ion_trans_2"/>
    <property type="match status" value="2"/>
</dbReference>
<keyword evidence="6 10" id="KW-0472">Membrane</keyword>
<reference evidence="13" key="1">
    <citation type="submission" date="2022-11" db="UniProtKB">
        <authorList>
            <consortium name="WormBaseParasite"/>
        </authorList>
    </citation>
    <scope>IDENTIFICATION</scope>
</reference>
<dbReference type="Proteomes" id="UP000887565">
    <property type="component" value="Unplaced"/>
</dbReference>
<evidence type="ECO:0000256" key="1">
    <source>
        <dbReference type="ARBA" id="ARBA00004141"/>
    </source>
</evidence>
<keyword evidence="3 8" id="KW-0812">Transmembrane</keyword>
<dbReference type="SUPFAM" id="SSF81324">
    <property type="entry name" value="Voltage-gated potassium channels"/>
    <property type="match status" value="2"/>
</dbReference>
<organism evidence="12 13">
    <name type="scientific">Romanomermis culicivorax</name>
    <name type="common">Nematode worm</name>
    <dbReference type="NCBI Taxonomy" id="13658"/>
    <lineage>
        <taxon>Eukaryota</taxon>
        <taxon>Metazoa</taxon>
        <taxon>Ecdysozoa</taxon>
        <taxon>Nematoda</taxon>
        <taxon>Enoplea</taxon>
        <taxon>Dorylaimia</taxon>
        <taxon>Mermithida</taxon>
        <taxon>Mermithoidea</taxon>
        <taxon>Mermithidae</taxon>
        <taxon>Romanomermis</taxon>
    </lineage>
</organism>
<evidence type="ECO:0000256" key="9">
    <source>
        <dbReference type="SAM" id="MobiDB-lite"/>
    </source>
</evidence>
<feature type="transmembrane region" description="Helical" evidence="10">
    <location>
        <begin position="282"/>
        <end position="303"/>
    </location>
</feature>
<keyword evidence="12" id="KW-1185">Reference proteome</keyword>
<dbReference type="GO" id="GO:0030322">
    <property type="term" value="P:stabilization of membrane potential"/>
    <property type="evidence" value="ECO:0007669"/>
    <property type="project" value="TreeGrafter"/>
</dbReference>
<feature type="region of interest" description="Disordered" evidence="9">
    <location>
        <begin position="189"/>
        <end position="212"/>
    </location>
</feature>
<evidence type="ECO:0000256" key="3">
    <source>
        <dbReference type="ARBA" id="ARBA00022692"/>
    </source>
</evidence>
<evidence type="ECO:0000256" key="5">
    <source>
        <dbReference type="ARBA" id="ARBA00023065"/>
    </source>
</evidence>
<dbReference type="GO" id="GO:0015271">
    <property type="term" value="F:outward rectifier potassium channel activity"/>
    <property type="evidence" value="ECO:0007669"/>
    <property type="project" value="TreeGrafter"/>
</dbReference>
<accession>A0A915IER5</accession>
<dbReference type="PRINTS" id="PR01333">
    <property type="entry name" value="2POREKCHANEL"/>
</dbReference>
<sequence length="428" mass="48352">MQAGNNDHGPVSSKGRAWLHSKKNANENKKKQTSNHIPEVAVYGFFNPQISVTSGYGNLVPVTFEGRVFCICYGLLGVPLILITVTDIGKFLAEHITSTYGSYAQWRRRLRMVARRRNKRRNRTVPVQRSTENGGPSIGLHDALIIEFFTQKLLKKHHSSNIIQLRGIFLENHDQVDDILSPILGDQTITKSNDIGNESGEEQEEDDEDPDHEVVSDPFVVVPTPIILSILVGYMLLGALLISYLESWTFFDGFYFAFISLTTIGFGDYVPENQSYYMFDMLYIFFGLAITTMCIDLVGAQYIEKIHNFGRAIKDARYALINVGGKMVQVRDLMKYSAFLHKKYGLTENRARLLERNSLLVPKSTLTSKYPDAFTPKEIRYIKYIDYMISTENLIASDVVDGTPFSRSRSNSNFTTYSAFATTSSSKA</sequence>
<keyword evidence="2 8" id="KW-0813">Transport</keyword>